<reference evidence="1" key="1">
    <citation type="submission" date="2020-08" db="EMBL/GenBank/DDBJ databases">
        <title>Multicomponent nature underlies the extraordinary mechanical properties of spider dragline silk.</title>
        <authorList>
            <person name="Kono N."/>
            <person name="Nakamura H."/>
            <person name="Mori M."/>
            <person name="Yoshida Y."/>
            <person name="Ohtoshi R."/>
            <person name="Malay A.D."/>
            <person name="Moran D.A.P."/>
            <person name="Tomita M."/>
            <person name="Numata K."/>
            <person name="Arakawa K."/>
        </authorList>
    </citation>
    <scope>NUCLEOTIDE SEQUENCE</scope>
</reference>
<evidence type="ECO:0000313" key="1">
    <source>
        <dbReference type="EMBL" id="GFY29759.1"/>
    </source>
</evidence>
<proteinExistence type="predicted"/>
<evidence type="ECO:0000313" key="2">
    <source>
        <dbReference type="Proteomes" id="UP000887159"/>
    </source>
</evidence>
<comment type="caution">
    <text evidence="1">The sequence shown here is derived from an EMBL/GenBank/DDBJ whole genome shotgun (WGS) entry which is preliminary data.</text>
</comment>
<protein>
    <submittedName>
        <fullName evidence="1">Uncharacterized protein</fullName>
    </submittedName>
</protein>
<dbReference type="Proteomes" id="UP000887159">
    <property type="component" value="Unassembled WGS sequence"/>
</dbReference>
<organism evidence="1 2">
    <name type="scientific">Trichonephila clavipes</name>
    <name type="common">Golden silk orbweaver</name>
    <name type="synonym">Nephila clavipes</name>
    <dbReference type="NCBI Taxonomy" id="2585209"/>
    <lineage>
        <taxon>Eukaryota</taxon>
        <taxon>Metazoa</taxon>
        <taxon>Ecdysozoa</taxon>
        <taxon>Arthropoda</taxon>
        <taxon>Chelicerata</taxon>
        <taxon>Arachnida</taxon>
        <taxon>Araneae</taxon>
        <taxon>Araneomorphae</taxon>
        <taxon>Entelegynae</taxon>
        <taxon>Araneoidea</taxon>
        <taxon>Nephilidae</taxon>
        <taxon>Trichonephila</taxon>
    </lineage>
</organism>
<accession>A0A8X6W8C6</accession>
<dbReference type="AlphaFoldDB" id="A0A8X6W8C6"/>
<keyword evidence="2" id="KW-1185">Reference proteome</keyword>
<dbReference type="EMBL" id="BMAU01021389">
    <property type="protein sequence ID" value="GFY29759.1"/>
    <property type="molecule type" value="Genomic_DNA"/>
</dbReference>
<sequence>MDNFKRAVMEAKHVNEFRPNDVMWEKTSKGLLRNPDRLLKNTDKRMVYIYNNIFFAKKDFTFGLRMVKSGEIHLIQTTHVPMLIYELPASSLKCRAQPNVIRRSFEPHDQMLYHRTILEPHTAYPIPAGTHYIVLTVQKTAFGLDIIPESLLPQLLQKGFHVGDFRKMKKFNQTPYKLPPPTPIHVPAEKRPLEEKALPKKRVRITPVMRRVSRRSELPMAPVHIPLVIEPVPIPDVLEPVPIPDVLEPVQIPDVPQSPVQIPVSQVLEPPVQLPVSHVPQSHVQFPLVHIPDVPEPVQIPLVHIPDVPEPVQIPVSQVPQSPVQSLPEPMQLFPELDILDPLESTDAFDQLMSFVFGPQELQLLHTVPSIFDENLFSFLDEREPMDLTMPRLNSCVKSIGFKPIQPMDLSVNSSIGQ</sequence>
<gene>
    <name evidence="1" type="primary">NCL1_54228</name>
    <name evidence="1" type="ORF">TNCV_1813361</name>
</gene>
<name>A0A8X6W8C6_TRICX</name>